<dbReference type="InterPro" id="IPR000086">
    <property type="entry name" value="NUDIX_hydrolase_dom"/>
</dbReference>
<proteinExistence type="predicted"/>
<dbReference type="PANTHER" id="PTHR11383:SF3">
    <property type="entry name" value="NAD(P)H PYROPHOSPHATASE NUDT13, MITOCHONDRIAL"/>
    <property type="match status" value="1"/>
</dbReference>
<dbReference type="Gene3D" id="3.90.79.20">
    <property type="match status" value="1"/>
</dbReference>
<keyword evidence="6" id="KW-0520">NAD</keyword>
<organism evidence="11">
    <name type="scientific">Notodromas monacha</name>
    <dbReference type="NCBI Taxonomy" id="399045"/>
    <lineage>
        <taxon>Eukaryota</taxon>
        <taxon>Metazoa</taxon>
        <taxon>Ecdysozoa</taxon>
        <taxon>Arthropoda</taxon>
        <taxon>Crustacea</taxon>
        <taxon>Oligostraca</taxon>
        <taxon>Ostracoda</taxon>
        <taxon>Podocopa</taxon>
        <taxon>Podocopida</taxon>
        <taxon>Cypridocopina</taxon>
        <taxon>Cypridoidea</taxon>
        <taxon>Cyprididae</taxon>
        <taxon>Notodromas</taxon>
    </lineage>
</organism>
<dbReference type="GO" id="GO:0016787">
    <property type="term" value="F:hydrolase activity"/>
    <property type="evidence" value="ECO:0007669"/>
    <property type="project" value="UniProtKB-KW"/>
</dbReference>
<dbReference type="EC" id="3.6.1.22" evidence="2"/>
<comment type="catalytic activity">
    <reaction evidence="9">
        <text>NADH + H2O = reduced beta-nicotinamide D-ribonucleotide + AMP + 2 H(+)</text>
        <dbReference type="Rhea" id="RHEA:48868"/>
        <dbReference type="ChEBI" id="CHEBI:15377"/>
        <dbReference type="ChEBI" id="CHEBI:15378"/>
        <dbReference type="ChEBI" id="CHEBI:57945"/>
        <dbReference type="ChEBI" id="CHEBI:90832"/>
        <dbReference type="ChEBI" id="CHEBI:456215"/>
        <dbReference type="EC" id="3.6.1.22"/>
    </reaction>
    <physiologicalReaction direction="left-to-right" evidence="9">
        <dbReference type="Rhea" id="RHEA:48869"/>
    </physiologicalReaction>
</comment>
<gene>
    <name evidence="11" type="ORF">NMOB1V02_LOCUS5288</name>
</gene>
<evidence type="ECO:0000259" key="10">
    <source>
        <dbReference type="PROSITE" id="PS51462"/>
    </source>
</evidence>
<comment type="catalytic activity">
    <reaction evidence="8">
        <text>NAD(+) + H2O = beta-nicotinamide D-ribonucleotide + AMP + 2 H(+)</text>
        <dbReference type="Rhea" id="RHEA:11800"/>
        <dbReference type="ChEBI" id="CHEBI:14649"/>
        <dbReference type="ChEBI" id="CHEBI:15377"/>
        <dbReference type="ChEBI" id="CHEBI:15378"/>
        <dbReference type="ChEBI" id="CHEBI:57540"/>
        <dbReference type="ChEBI" id="CHEBI:456215"/>
        <dbReference type="EC" id="3.6.1.22"/>
    </reaction>
    <physiologicalReaction direction="left-to-right" evidence="8">
        <dbReference type="Rhea" id="RHEA:11801"/>
    </physiologicalReaction>
</comment>
<dbReference type="Pfam" id="PF00293">
    <property type="entry name" value="NUDIX"/>
    <property type="match status" value="1"/>
</dbReference>
<evidence type="ECO:0000256" key="1">
    <source>
        <dbReference type="ARBA" id="ARBA00001946"/>
    </source>
</evidence>
<evidence type="ECO:0000256" key="9">
    <source>
        <dbReference type="ARBA" id="ARBA00049264"/>
    </source>
</evidence>
<evidence type="ECO:0000313" key="11">
    <source>
        <dbReference type="EMBL" id="CAD7277558.1"/>
    </source>
</evidence>
<keyword evidence="5" id="KW-0460">Magnesium</keyword>
<dbReference type="PROSITE" id="PS51462">
    <property type="entry name" value="NUDIX"/>
    <property type="match status" value="1"/>
</dbReference>
<comment type="cofactor">
    <cofactor evidence="1">
        <name>Mg(2+)</name>
        <dbReference type="ChEBI" id="CHEBI:18420"/>
    </cofactor>
</comment>
<evidence type="ECO:0000313" key="12">
    <source>
        <dbReference type="Proteomes" id="UP000678499"/>
    </source>
</evidence>
<dbReference type="EMBL" id="CAJPEX010000942">
    <property type="protein sequence ID" value="CAG0917710.1"/>
    <property type="molecule type" value="Genomic_DNA"/>
</dbReference>
<protein>
    <recommendedName>
        <fullName evidence="2">NAD(+) diphosphatase</fullName>
        <ecNumber evidence="2">3.6.1.22</ecNumber>
    </recommendedName>
</protein>
<sequence length="351" mass="39107">MFLRLALRGSKTSSVFVRRNSFVASVKLSEVLRKDDIQCREYKEQGKFLILNDRGNPVIEGPADAKALVRNSSQKDYGKFSLGFATYDVAQYLGSMEDSVFLGIDPADEKALFGISAKTDEDTLEVGDGLVFLNWRAGFFLLKETHVQLMCRASSMLTWHRNFKFCSRCGAPAQRNVSGSFITCSKCGAKYFPATSPAGIVLIRNRSDDAVLLVQHTQKMRPTRQVYYTCVAGFCDMGEGIEDAVRREVAEEVGLEVERVKYLRSQHWPFPASSLMIGCTAMCDDKIEPVIDLDELVDARWYSRKQVGECLRVADESPWKAVTGGGDFSIPPKGTAAYALIKSWFSGDESQ</sequence>
<dbReference type="InterPro" id="IPR015375">
    <property type="entry name" value="NADH_PPase-like_N"/>
</dbReference>
<dbReference type="Pfam" id="PF09296">
    <property type="entry name" value="NUDIX-like"/>
    <property type="match status" value="1"/>
</dbReference>
<evidence type="ECO:0000256" key="3">
    <source>
        <dbReference type="ARBA" id="ARBA00022723"/>
    </source>
</evidence>
<feature type="domain" description="Nudix hydrolase" evidence="10">
    <location>
        <begin position="193"/>
        <end position="326"/>
    </location>
</feature>
<accession>A0A7R9BLJ2</accession>
<dbReference type="Gene3D" id="3.90.79.10">
    <property type="entry name" value="Nucleoside Triphosphate Pyrophosphohydrolase"/>
    <property type="match status" value="1"/>
</dbReference>
<dbReference type="GO" id="GO:0046872">
    <property type="term" value="F:metal ion binding"/>
    <property type="evidence" value="ECO:0007669"/>
    <property type="project" value="UniProtKB-KW"/>
</dbReference>
<reference evidence="11" key="1">
    <citation type="submission" date="2020-11" db="EMBL/GenBank/DDBJ databases">
        <authorList>
            <person name="Tran Van P."/>
        </authorList>
    </citation>
    <scope>NUCLEOTIDE SEQUENCE</scope>
</reference>
<evidence type="ECO:0000256" key="5">
    <source>
        <dbReference type="ARBA" id="ARBA00022842"/>
    </source>
</evidence>
<dbReference type="OrthoDB" id="10249612at2759"/>
<dbReference type="InterPro" id="IPR015797">
    <property type="entry name" value="NUDIX_hydrolase-like_dom_sf"/>
</dbReference>
<evidence type="ECO:0000256" key="7">
    <source>
        <dbReference type="ARBA" id="ARBA00047501"/>
    </source>
</evidence>
<dbReference type="AlphaFoldDB" id="A0A7R9BLJ2"/>
<dbReference type="InterPro" id="IPR049734">
    <property type="entry name" value="NudC-like_C"/>
</dbReference>
<dbReference type="Proteomes" id="UP000678499">
    <property type="component" value="Unassembled WGS sequence"/>
</dbReference>
<keyword evidence="4" id="KW-0378">Hydrolase</keyword>
<evidence type="ECO:0000256" key="4">
    <source>
        <dbReference type="ARBA" id="ARBA00022801"/>
    </source>
</evidence>
<dbReference type="CDD" id="cd03429">
    <property type="entry name" value="NUDIX_NADH_pyrophosphatase_Nudt13"/>
    <property type="match status" value="1"/>
</dbReference>
<evidence type="ECO:0000256" key="2">
    <source>
        <dbReference type="ARBA" id="ARBA00012381"/>
    </source>
</evidence>
<keyword evidence="3" id="KW-0479">Metal-binding</keyword>
<dbReference type="EMBL" id="OA882979">
    <property type="protein sequence ID" value="CAD7277558.1"/>
    <property type="molecule type" value="Genomic_DNA"/>
</dbReference>
<comment type="catalytic activity">
    <reaction evidence="7">
        <text>NADPH + H2O = reduced beta-nicotinamide D-ribonucleotide + adenosine 2',5'-bisphosphate + 2 H(+)</text>
        <dbReference type="Rhea" id="RHEA:60820"/>
        <dbReference type="ChEBI" id="CHEBI:15377"/>
        <dbReference type="ChEBI" id="CHEBI:15378"/>
        <dbReference type="ChEBI" id="CHEBI:57783"/>
        <dbReference type="ChEBI" id="CHEBI:90832"/>
        <dbReference type="ChEBI" id="CHEBI:194156"/>
    </reaction>
    <physiologicalReaction direction="left-to-right" evidence="7">
        <dbReference type="Rhea" id="RHEA:60821"/>
    </physiologicalReaction>
</comment>
<dbReference type="PROSITE" id="PS00893">
    <property type="entry name" value="NUDIX_BOX"/>
    <property type="match status" value="1"/>
</dbReference>
<dbReference type="Pfam" id="PF09297">
    <property type="entry name" value="Zn_ribbon_NUD"/>
    <property type="match status" value="1"/>
</dbReference>
<evidence type="ECO:0000256" key="6">
    <source>
        <dbReference type="ARBA" id="ARBA00023027"/>
    </source>
</evidence>
<dbReference type="PANTHER" id="PTHR11383">
    <property type="entry name" value="NUCLEOSIDE DIPHOSPHATE-LINKED MOIETY X MOTIF 13"/>
    <property type="match status" value="1"/>
</dbReference>
<name>A0A7R9BLJ2_9CRUS</name>
<evidence type="ECO:0000256" key="8">
    <source>
        <dbReference type="ARBA" id="ARBA00049196"/>
    </source>
</evidence>
<dbReference type="NCBIfam" id="NF001299">
    <property type="entry name" value="PRK00241.1"/>
    <property type="match status" value="1"/>
</dbReference>
<dbReference type="InterPro" id="IPR020084">
    <property type="entry name" value="NUDIX_hydrolase_CS"/>
</dbReference>
<dbReference type="SUPFAM" id="SSF55811">
    <property type="entry name" value="Nudix"/>
    <property type="match status" value="1"/>
</dbReference>
<keyword evidence="12" id="KW-1185">Reference proteome</keyword>
<dbReference type="InterPro" id="IPR015376">
    <property type="entry name" value="Znr_NADH_PPase"/>
</dbReference>